<comment type="similarity">
    <text evidence="1">Belongs to the proteasome subunit S3 family.</text>
</comment>
<gene>
    <name evidence="10" type="primary">PSMD3</name>
    <name evidence="10" type="ORF">TNIN_241191</name>
</gene>
<comment type="function">
    <text evidence="3">Acts as a regulatory subunit of the 26 proteasome which is involved in the ATP-dependent degradation of ubiquitinated proteins.</text>
</comment>
<dbReference type="AlphaFoldDB" id="A0A8X6IGC9"/>
<feature type="region of interest" description="Disordered" evidence="8">
    <location>
        <begin position="531"/>
        <end position="564"/>
    </location>
</feature>
<dbReference type="Pfam" id="PF08375">
    <property type="entry name" value="Rpn3_C"/>
    <property type="match status" value="1"/>
</dbReference>
<dbReference type="InterPro" id="IPR000717">
    <property type="entry name" value="PCI_dom"/>
</dbReference>
<dbReference type="GO" id="GO:0042176">
    <property type="term" value="P:regulation of protein catabolic process"/>
    <property type="evidence" value="ECO:0007669"/>
    <property type="project" value="InterPro"/>
</dbReference>
<evidence type="ECO:0000256" key="7">
    <source>
        <dbReference type="ARBA" id="ARBA00079137"/>
    </source>
</evidence>
<dbReference type="FunFam" id="1.25.40.570:FF:000009">
    <property type="entry name" value="26S proteasome non-ATPase regulatory subunit 3"/>
    <property type="match status" value="1"/>
</dbReference>
<dbReference type="Pfam" id="PF01399">
    <property type="entry name" value="PCI"/>
    <property type="match status" value="1"/>
</dbReference>
<keyword evidence="11" id="KW-1185">Reference proteome</keyword>
<dbReference type="InterPro" id="IPR036390">
    <property type="entry name" value="WH_DNA-bd_sf"/>
</dbReference>
<evidence type="ECO:0000256" key="3">
    <source>
        <dbReference type="ARBA" id="ARBA00057191"/>
    </source>
</evidence>
<dbReference type="GO" id="GO:0030234">
    <property type="term" value="F:enzyme regulator activity"/>
    <property type="evidence" value="ECO:0007669"/>
    <property type="project" value="InterPro"/>
</dbReference>
<evidence type="ECO:0000256" key="5">
    <source>
        <dbReference type="ARBA" id="ARBA00067713"/>
    </source>
</evidence>
<evidence type="ECO:0000313" key="10">
    <source>
        <dbReference type="EMBL" id="GFS42060.1"/>
    </source>
</evidence>
<evidence type="ECO:0000259" key="9">
    <source>
        <dbReference type="PROSITE" id="PS50250"/>
    </source>
</evidence>
<proteinExistence type="inferred from homology"/>
<dbReference type="PROSITE" id="PS50250">
    <property type="entry name" value="PCI"/>
    <property type="match status" value="1"/>
</dbReference>
<evidence type="ECO:0000256" key="1">
    <source>
        <dbReference type="ARBA" id="ARBA00007912"/>
    </source>
</evidence>
<keyword evidence="2 10" id="KW-0647">Proteasome</keyword>
<dbReference type="GO" id="GO:0008541">
    <property type="term" value="C:proteasome regulatory particle, lid subcomplex"/>
    <property type="evidence" value="ECO:0007669"/>
    <property type="project" value="TreeGrafter"/>
</dbReference>
<accession>A0A8X6IGC9</accession>
<dbReference type="EMBL" id="BMAV01025511">
    <property type="protein sequence ID" value="GFS42060.1"/>
    <property type="molecule type" value="Genomic_DNA"/>
</dbReference>
<evidence type="ECO:0000313" key="11">
    <source>
        <dbReference type="Proteomes" id="UP000886998"/>
    </source>
</evidence>
<feature type="region of interest" description="Disordered" evidence="8">
    <location>
        <begin position="21"/>
        <end position="42"/>
    </location>
</feature>
<evidence type="ECO:0000256" key="2">
    <source>
        <dbReference type="ARBA" id="ARBA00022942"/>
    </source>
</evidence>
<feature type="compositionally biased region" description="Acidic residues" evidence="8">
    <location>
        <begin position="33"/>
        <end position="42"/>
    </location>
</feature>
<dbReference type="PANTHER" id="PTHR10758:SF2">
    <property type="entry name" value="26S PROTEASOME NON-ATPASE REGULATORY SUBUNIT 3"/>
    <property type="match status" value="1"/>
</dbReference>
<dbReference type="GO" id="GO:0006511">
    <property type="term" value="P:ubiquitin-dependent protein catabolic process"/>
    <property type="evidence" value="ECO:0007669"/>
    <property type="project" value="TreeGrafter"/>
</dbReference>
<evidence type="ECO:0000256" key="8">
    <source>
        <dbReference type="SAM" id="MobiDB-lite"/>
    </source>
</evidence>
<comment type="caution">
    <text evidence="10">The sequence shown here is derived from an EMBL/GenBank/DDBJ whole genome shotgun (WGS) entry which is preliminary data.</text>
</comment>
<feature type="domain" description="PCI" evidence="9">
    <location>
        <begin position="316"/>
        <end position="495"/>
    </location>
</feature>
<comment type="subunit">
    <text evidence="4">The 26S proteasome is composed of a core protease, known as the 20S proteasome, capped at one or both ends by the 19S regulatory complex (RC). The RC is composed of at least 18 different subunits in two subcomplexes, the base and the lid, which form the portions proximal and distal to the 20S proteolytic core, respectively.</text>
</comment>
<dbReference type="InterPro" id="IPR050756">
    <property type="entry name" value="CSN3"/>
</dbReference>
<sequence length="564" mass="64437">MEIMDGIDDKNTFLLDDELHSDTDTSSNYLDYSSDDSCSELSSDEDLSSARIFTEVDVKNPPVPSMAIQEVDVEMTTEEGEIAAEKEKIPKVDIEALSLADIKEHLLFIEKSVSSKEPRFILRVVRALVSIRKRLSSKILRKVVTHFYVHSTQQRDVLLAFIDEPMDMDTNGNKAPVRIKNAKSSQQPLLPEQDIYIHLLVLLYLIDCGQPQMAVDCADLLMKKVVAQPQRTVDLIAAKCYFYLSRSYELLGCLSNIRSFLHNRLRSAVLRNDYEGQAVLLNCLLRNYLHYNLYEQASKLASKSVFPEMASDNEWARFLYYLGRIKAIQLDYSEAHKNLLQAIRKAPELSAVGFRQTVYKLAITVELLLGDIPDRSLFRQPQLRKSLAPYYQLTQAVKAGNLSMFNEVLENLGPQFQKDHTYTLILRLRHNVIKTGIRMISLSYSRISLAEIARKLLLGSSEDAEFIVAKAIRDGVIEATINHAQGYMQSKQTVDVYSTGEPLAAFHKRISFCLDIHNKSVKTMRFPPKSFHKDLETAEERREREKQDIEYAKEMTDEEDDGFP</sequence>
<feature type="compositionally biased region" description="Basic and acidic residues" evidence="8">
    <location>
        <begin position="531"/>
        <end position="555"/>
    </location>
</feature>
<dbReference type="InterPro" id="IPR057985">
    <property type="entry name" value="TPR_PSMD3_N"/>
</dbReference>
<protein>
    <recommendedName>
        <fullName evidence="5">Probable 26S proteasome non-ATPase regulatory subunit 3</fullName>
    </recommendedName>
    <alternativeName>
        <fullName evidence="6">26S proteasome regulatory subunit RPN3</fullName>
    </alternativeName>
    <alternativeName>
        <fullName evidence="7">Diphenol oxidase A2 component</fullName>
    </alternativeName>
</protein>
<dbReference type="InterPro" id="IPR013586">
    <property type="entry name" value="PSMD3_C"/>
</dbReference>
<dbReference type="SUPFAM" id="SSF46785">
    <property type="entry name" value="Winged helix' DNA-binding domain"/>
    <property type="match status" value="1"/>
</dbReference>
<dbReference type="SMART" id="SM00088">
    <property type="entry name" value="PINT"/>
    <property type="match status" value="1"/>
</dbReference>
<dbReference type="PANTHER" id="PTHR10758">
    <property type="entry name" value="26S PROTEASOME NON-ATPASE REGULATORY SUBUNIT 3/COP9 SIGNALOSOME COMPLEX SUBUNIT 3"/>
    <property type="match status" value="1"/>
</dbReference>
<dbReference type="Pfam" id="PF25573">
    <property type="entry name" value="TPR_PSMD3_N"/>
    <property type="match status" value="1"/>
</dbReference>
<dbReference type="OrthoDB" id="1713558at2759"/>
<evidence type="ECO:0000256" key="4">
    <source>
        <dbReference type="ARBA" id="ARBA00064121"/>
    </source>
</evidence>
<dbReference type="Proteomes" id="UP000886998">
    <property type="component" value="Unassembled WGS sequence"/>
</dbReference>
<organism evidence="10 11">
    <name type="scientific">Trichonephila inaurata madagascariensis</name>
    <dbReference type="NCBI Taxonomy" id="2747483"/>
    <lineage>
        <taxon>Eukaryota</taxon>
        <taxon>Metazoa</taxon>
        <taxon>Ecdysozoa</taxon>
        <taxon>Arthropoda</taxon>
        <taxon>Chelicerata</taxon>
        <taxon>Arachnida</taxon>
        <taxon>Araneae</taxon>
        <taxon>Araneomorphae</taxon>
        <taxon>Entelegynae</taxon>
        <taxon>Araneoidea</taxon>
        <taxon>Nephilidae</taxon>
        <taxon>Trichonephila</taxon>
        <taxon>Trichonephila inaurata</taxon>
    </lineage>
</organism>
<dbReference type="SMART" id="SM00753">
    <property type="entry name" value="PAM"/>
    <property type="match status" value="1"/>
</dbReference>
<dbReference type="Gene3D" id="1.25.40.570">
    <property type="match status" value="1"/>
</dbReference>
<reference evidence="10" key="1">
    <citation type="submission" date="2020-08" db="EMBL/GenBank/DDBJ databases">
        <title>Multicomponent nature underlies the extraordinary mechanical properties of spider dragline silk.</title>
        <authorList>
            <person name="Kono N."/>
            <person name="Nakamura H."/>
            <person name="Mori M."/>
            <person name="Yoshida Y."/>
            <person name="Ohtoshi R."/>
            <person name="Malay A.D."/>
            <person name="Moran D.A.P."/>
            <person name="Tomita M."/>
            <person name="Numata K."/>
            <person name="Arakawa K."/>
        </authorList>
    </citation>
    <scope>NUCLEOTIDE SEQUENCE</scope>
</reference>
<name>A0A8X6IGC9_9ARAC</name>
<evidence type="ECO:0000256" key="6">
    <source>
        <dbReference type="ARBA" id="ARBA00075103"/>
    </source>
</evidence>